<dbReference type="CDD" id="cd05233">
    <property type="entry name" value="SDR_c"/>
    <property type="match status" value="1"/>
</dbReference>
<dbReference type="PRINTS" id="PR00081">
    <property type="entry name" value="GDHRDH"/>
</dbReference>
<dbReference type="OrthoDB" id="9810734at2"/>
<sequence>MDLIRQARARLAARLVVVTGASSGIGRAFVEAMAPSGARFVLVARRRELLEQLADHVRDSGSHAMVQALDLRDVEAGRAAAEEVLAHHGIPEVLFSNAGHSIARGLRGLVARPDSVTRSVAANFTGPVCHALPLLGAMCTRGGGHFIATTTVDARTSVPGWSPNVASKAGWDAWARSVAPELRSDGVATSLLAFPLVATPMLPPARRARARCAMSPEAAAEWVARAVVTRQARVAPWWLRPHELLHAAAPVLTARVTAPFSMRLVDRG</sequence>
<dbReference type="InterPro" id="IPR002347">
    <property type="entry name" value="SDR_fam"/>
</dbReference>
<accession>A0A553K5N0</accession>
<dbReference type="SUPFAM" id="SSF51735">
    <property type="entry name" value="NAD(P)-binding Rossmann-fold domains"/>
    <property type="match status" value="1"/>
</dbReference>
<dbReference type="EMBL" id="VKKG01000001">
    <property type="protein sequence ID" value="TRY20010.1"/>
    <property type="molecule type" value="Genomic_DNA"/>
</dbReference>
<gene>
    <name evidence="3" type="ORF">FOJ82_03845</name>
</gene>
<dbReference type="PANTHER" id="PTHR44196">
    <property type="entry name" value="DEHYDROGENASE/REDUCTASE SDR FAMILY MEMBER 7B"/>
    <property type="match status" value="1"/>
</dbReference>
<comment type="similarity">
    <text evidence="1">Belongs to the short-chain dehydrogenases/reductases (SDR) family.</text>
</comment>
<evidence type="ECO:0000313" key="4">
    <source>
        <dbReference type="Proteomes" id="UP000317638"/>
    </source>
</evidence>
<dbReference type="AlphaFoldDB" id="A0A553K5N0"/>
<keyword evidence="2" id="KW-0560">Oxidoreductase</keyword>
<dbReference type="InterPro" id="IPR036291">
    <property type="entry name" value="NAD(P)-bd_dom_sf"/>
</dbReference>
<evidence type="ECO:0000256" key="1">
    <source>
        <dbReference type="ARBA" id="ARBA00006484"/>
    </source>
</evidence>
<keyword evidence="4" id="KW-1185">Reference proteome</keyword>
<dbReference type="Gene3D" id="3.40.50.720">
    <property type="entry name" value="NAD(P)-binding Rossmann-like Domain"/>
    <property type="match status" value="1"/>
</dbReference>
<protein>
    <submittedName>
        <fullName evidence="3">SDR family NAD(P)-dependent oxidoreductase</fullName>
    </submittedName>
</protein>
<name>A0A553K5N0_9ACTN</name>
<dbReference type="RefSeq" id="WP_143937094.1">
    <property type="nucleotide sequence ID" value="NZ_VKKG01000001.1"/>
</dbReference>
<dbReference type="Pfam" id="PF00106">
    <property type="entry name" value="adh_short"/>
    <property type="match status" value="1"/>
</dbReference>
<dbReference type="Proteomes" id="UP000317638">
    <property type="component" value="Unassembled WGS sequence"/>
</dbReference>
<dbReference type="GO" id="GO:0016020">
    <property type="term" value="C:membrane"/>
    <property type="evidence" value="ECO:0007669"/>
    <property type="project" value="TreeGrafter"/>
</dbReference>
<proteinExistence type="inferred from homology"/>
<reference evidence="3 4" key="1">
    <citation type="submission" date="2019-07" db="EMBL/GenBank/DDBJ databases">
        <authorList>
            <person name="Zhou L.-Y."/>
        </authorList>
    </citation>
    <scope>NUCLEOTIDE SEQUENCE [LARGE SCALE GENOMIC DNA]</scope>
    <source>
        <strain evidence="3 4">YIM 101269</strain>
    </source>
</reference>
<organism evidence="3 4">
    <name type="scientific">Tessaracoccus rhinocerotis</name>
    <dbReference type="NCBI Taxonomy" id="1689449"/>
    <lineage>
        <taxon>Bacteria</taxon>
        <taxon>Bacillati</taxon>
        <taxon>Actinomycetota</taxon>
        <taxon>Actinomycetes</taxon>
        <taxon>Propionibacteriales</taxon>
        <taxon>Propionibacteriaceae</taxon>
        <taxon>Tessaracoccus</taxon>
    </lineage>
</organism>
<evidence type="ECO:0000256" key="2">
    <source>
        <dbReference type="ARBA" id="ARBA00023002"/>
    </source>
</evidence>
<comment type="caution">
    <text evidence="3">The sequence shown here is derived from an EMBL/GenBank/DDBJ whole genome shotgun (WGS) entry which is preliminary data.</text>
</comment>
<evidence type="ECO:0000313" key="3">
    <source>
        <dbReference type="EMBL" id="TRY20010.1"/>
    </source>
</evidence>
<dbReference type="PANTHER" id="PTHR44196:SF1">
    <property type="entry name" value="DEHYDROGENASE_REDUCTASE SDR FAMILY MEMBER 7B"/>
    <property type="match status" value="1"/>
</dbReference>
<dbReference type="GO" id="GO:0016491">
    <property type="term" value="F:oxidoreductase activity"/>
    <property type="evidence" value="ECO:0007669"/>
    <property type="project" value="UniProtKB-KW"/>
</dbReference>